<name>A0ABU5DT65_9BURK</name>
<dbReference type="Proteomes" id="UP001285263">
    <property type="component" value="Unassembled WGS sequence"/>
</dbReference>
<dbReference type="PANTHER" id="PTHR36154">
    <property type="entry name" value="DNA-BINDING TRANSCRIPTIONAL ACTIVATOR ALPA"/>
    <property type="match status" value="1"/>
</dbReference>
<dbReference type="Pfam" id="PF05930">
    <property type="entry name" value="Phage_AlpA"/>
    <property type="match status" value="1"/>
</dbReference>
<reference evidence="1 2" key="1">
    <citation type="submission" date="2023-11" db="EMBL/GenBank/DDBJ databases">
        <title>Paucibacter sp. nov., isolated from fresh soil in Korea.</title>
        <authorList>
            <person name="Le N.T.T."/>
        </authorList>
    </citation>
    <scope>NUCLEOTIDE SEQUENCE [LARGE SCALE GENOMIC DNA]</scope>
    <source>
        <strain evidence="1 2">R3-3</strain>
    </source>
</reference>
<dbReference type="InterPro" id="IPR052931">
    <property type="entry name" value="Prophage_regulatory_activator"/>
</dbReference>
<evidence type="ECO:0000313" key="2">
    <source>
        <dbReference type="Proteomes" id="UP001285263"/>
    </source>
</evidence>
<protein>
    <submittedName>
        <fullName evidence="1">AlpA family phage regulatory protein</fullName>
    </submittedName>
</protein>
<keyword evidence="2" id="KW-1185">Reference proteome</keyword>
<accession>A0ABU5DT65</accession>
<dbReference type="Gene3D" id="1.10.238.160">
    <property type="match status" value="1"/>
</dbReference>
<sequence>MQAQPYPSTDVEPAPDDILRLPAVRRTTSLGRSTIYRLIALKMFPGQVRLGPRAVGWRRSDVDFWKASRPKAH</sequence>
<gene>
    <name evidence="1" type="ORF">SNE35_31695</name>
</gene>
<organism evidence="1 2">
    <name type="scientific">Roseateles agri</name>
    <dbReference type="NCBI Taxonomy" id="3098619"/>
    <lineage>
        <taxon>Bacteria</taxon>
        <taxon>Pseudomonadati</taxon>
        <taxon>Pseudomonadota</taxon>
        <taxon>Betaproteobacteria</taxon>
        <taxon>Burkholderiales</taxon>
        <taxon>Sphaerotilaceae</taxon>
        <taxon>Roseateles</taxon>
    </lineage>
</organism>
<dbReference type="InterPro" id="IPR010260">
    <property type="entry name" value="AlpA"/>
</dbReference>
<dbReference type="EMBL" id="JAXCLA010000013">
    <property type="protein sequence ID" value="MDY0749103.1"/>
    <property type="molecule type" value="Genomic_DNA"/>
</dbReference>
<dbReference type="PANTHER" id="PTHR36154:SF1">
    <property type="entry name" value="DNA-BINDING TRANSCRIPTIONAL ACTIVATOR ALPA"/>
    <property type="match status" value="1"/>
</dbReference>
<proteinExistence type="predicted"/>
<comment type="caution">
    <text evidence="1">The sequence shown here is derived from an EMBL/GenBank/DDBJ whole genome shotgun (WGS) entry which is preliminary data.</text>
</comment>
<evidence type="ECO:0000313" key="1">
    <source>
        <dbReference type="EMBL" id="MDY0749103.1"/>
    </source>
</evidence>
<dbReference type="RefSeq" id="WP_320427069.1">
    <property type="nucleotide sequence ID" value="NZ_JAXCLA010000013.1"/>
</dbReference>